<dbReference type="GO" id="GO:0006355">
    <property type="term" value="P:regulation of DNA-templated transcription"/>
    <property type="evidence" value="ECO:0007669"/>
    <property type="project" value="InterPro"/>
</dbReference>
<keyword evidence="6" id="KW-0597">Phosphoprotein</keyword>
<dbReference type="SMART" id="SM00448">
    <property type="entry name" value="REC"/>
    <property type="match status" value="1"/>
</dbReference>
<sequence>MANILLIDDDVSFCRALEAVISEMNLHVESAHTLAEGLKKVRHGGWDVIILDVVLPDGNGLDAIPEIRQFPEQPEIIILTGSGDPDGAELAIKSGAWDYITKPPTMNKIRLPVVRAVEYHAQKASQKATGALSRDAIIGCSKALEACLDMVARAAKCSSNVLVTGETGTGKELIARCIHENSARRAGPFVVVDCAALPEHLVESMLFGHEKGAFTTADKKHTGLIKQAHGGTLFLDEVGEMPVGLQKAFLRVLQEHRFRPVGGMHEEESDFRVVAATNRDLEQNVVDWKFRQDLLFRLRGIAVNLPPLRERTGDIEALSRHFLEKQTKKDKGKPKRISSEFWGALLEYHWPGNVRELINALDCALASAENDSVLYPRHLPINIRATLARMSVNEERCGADLDPMEERIVFNPENFPTLKDFRSEALARVEHRYLAELVRVSEGRIQRACALSGLSRARLYALMKQYGIER</sequence>
<keyword evidence="3" id="KW-0805">Transcription regulation</keyword>
<dbReference type="Pfam" id="PF00072">
    <property type="entry name" value="Response_reg"/>
    <property type="match status" value="1"/>
</dbReference>
<evidence type="ECO:0000313" key="10">
    <source>
        <dbReference type="Proteomes" id="UP000469724"/>
    </source>
</evidence>
<evidence type="ECO:0000256" key="1">
    <source>
        <dbReference type="ARBA" id="ARBA00022741"/>
    </source>
</evidence>
<dbReference type="PANTHER" id="PTHR32071">
    <property type="entry name" value="TRANSCRIPTIONAL REGULATORY PROTEIN"/>
    <property type="match status" value="1"/>
</dbReference>
<dbReference type="RefSeq" id="WP_163300558.1">
    <property type="nucleotide sequence ID" value="NZ_JAAGRQ010000005.1"/>
</dbReference>
<dbReference type="Pfam" id="PF25601">
    <property type="entry name" value="AAA_lid_14"/>
    <property type="match status" value="1"/>
</dbReference>
<feature type="modified residue" description="4-aspartylphosphate" evidence="6">
    <location>
        <position position="52"/>
    </location>
</feature>
<dbReference type="GO" id="GO:0005524">
    <property type="term" value="F:ATP binding"/>
    <property type="evidence" value="ECO:0007669"/>
    <property type="project" value="UniProtKB-KW"/>
</dbReference>
<dbReference type="InterPro" id="IPR058031">
    <property type="entry name" value="AAA_lid_NorR"/>
</dbReference>
<dbReference type="InterPro" id="IPR025943">
    <property type="entry name" value="Sigma_54_int_dom_ATP-bd_2"/>
</dbReference>
<dbReference type="SUPFAM" id="SSF52540">
    <property type="entry name" value="P-loop containing nucleoside triphosphate hydrolases"/>
    <property type="match status" value="1"/>
</dbReference>
<comment type="caution">
    <text evidence="9">The sequence shown here is derived from an EMBL/GenBank/DDBJ whole genome shotgun (WGS) entry which is preliminary data.</text>
</comment>
<evidence type="ECO:0000256" key="4">
    <source>
        <dbReference type="ARBA" id="ARBA00023125"/>
    </source>
</evidence>
<dbReference type="Gene3D" id="1.10.10.60">
    <property type="entry name" value="Homeodomain-like"/>
    <property type="match status" value="1"/>
</dbReference>
<dbReference type="CDD" id="cd00156">
    <property type="entry name" value="REC"/>
    <property type="match status" value="1"/>
</dbReference>
<dbReference type="Pfam" id="PF00158">
    <property type="entry name" value="Sigma54_activat"/>
    <property type="match status" value="1"/>
</dbReference>
<keyword evidence="2" id="KW-0067">ATP-binding</keyword>
<reference evidence="9 10" key="1">
    <citation type="submission" date="2020-02" db="EMBL/GenBank/DDBJ databases">
        <title>Comparative genomics of sulfur disproportionating microorganisms.</title>
        <authorList>
            <person name="Ward L.M."/>
            <person name="Bertran E."/>
            <person name="Johnston D.T."/>
        </authorList>
    </citation>
    <scope>NUCLEOTIDE SEQUENCE [LARGE SCALE GENOMIC DNA]</scope>
    <source>
        <strain evidence="9 10">DSM 3696</strain>
    </source>
</reference>
<dbReference type="SUPFAM" id="SSF46689">
    <property type="entry name" value="Homeodomain-like"/>
    <property type="match status" value="1"/>
</dbReference>
<evidence type="ECO:0000313" key="9">
    <source>
        <dbReference type="EMBL" id="NDY55502.1"/>
    </source>
</evidence>
<evidence type="ECO:0000256" key="6">
    <source>
        <dbReference type="PROSITE-ProRule" id="PRU00169"/>
    </source>
</evidence>
<dbReference type="Proteomes" id="UP000469724">
    <property type="component" value="Unassembled WGS sequence"/>
</dbReference>
<organism evidence="9 10">
    <name type="scientific">Desulfolutivibrio sulfodismutans</name>
    <dbReference type="NCBI Taxonomy" id="63561"/>
    <lineage>
        <taxon>Bacteria</taxon>
        <taxon>Pseudomonadati</taxon>
        <taxon>Thermodesulfobacteriota</taxon>
        <taxon>Desulfovibrionia</taxon>
        <taxon>Desulfovibrionales</taxon>
        <taxon>Desulfovibrionaceae</taxon>
        <taxon>Desulfolutivibrio</taxon>
    </lineage>
</organism>
<dbReference type="InterPro" id="IPR027417">
    <property type="entry name" value="P-loop_NTPase"/>
</dbReference>
<dbReference type="InterPro" id="IPR009057">
    <property type="entry name" value="Homeodomain-like_sf"/>
</dbReference>
<evidence type="ECO:0000259" key="8">
    <source>
        <dbReference type="PROSITE" id="PS50110"/>
    </source>
</evidence>
<proteinExistence type="predicted"/>
<name>A0A7K3NH30_9BACT</name>
<feature type="domain" description="Sigma-54 factor interaction" evidence="7">
    <location>
        <begin position="137"/>
        <end position="366"/>
    </location>
</feature>
<dbReference type="GO" id="GO:0000160">
    <property type="term" value="P:phosphorelay signal transduction system"/>
    <property type="evidence" value="ECO:0007669"/>
    <property type="project" value="InterPro"/>
</dbReference>
<dbReference type="SMART" id="SM00382">
    <property type="entry name" value="AAA"/>
    <property type="match status" value="1"/>
</dbReference>
<dbReference type="PANTHER" id="PTHR32071:SF113">
    <property type="entry name" value="ALGINATE BIOSYNTHESIS TRANSCRIPTIONAL REGULATORY PROTEIN ALGB"/>
    <property type="match status" value="1"/>
</dbReference>
<dbReference type="Gene3D" id="3.40.50.300">
    <property type="entry name" value="P-loop containing nucleotide triphosphate hydrolases"/>
    <property type="match status" value="1"/>
</dbReference>
<keyword evidence="1" id="KW-0547">Nucleotide-binding</keyword>
<keyword evidence="4" id="KW-0238">DNA-binding</keyword>
<evidence type="ECO:0000256" key="3">
    <source>
        <dbReference type="ARBA" id="ARBA00023015"/>
    </source>
</evidence>
<dbReference type="InterPro" id="IPR002078">
    <property type="entry name" value="Sigma_54_int"/>
</dbReference>
<gene>
    <name evidence="9" type="ORF">G3N56_01920</name>
</gene>
<dbReference type="GO" id="GO:0003677">
    <property type="term" value="F:DNA binding"/>
    <property type="evidence" value="ECO:0007669"/>
    <property type="project" value="UniProtKB-KW"/>
</dbReference>
<dbReference type="PROSITE" id="PS00688">
    <property type="entry name" value="SIGMA54_INTERACT_3"/>
    <property type="match status" value="1"/>
</dbReference>
<dbReference type="FunFam" id="3.40.50.300:FF:000006">
    <property type="entry name" value="DNA-binding transcriptional regulator NtrC"/>
    <property type="match status" value="1"/>
</dbReference>
<dbReference type="Gene3D" id="3.40.50.2300">
    <property type="match status" value="1"/>
</dbReference>
<accession>A0A7K3NH30</accession>
<dbReference type="AlphaFoldDB" id="A0A7K3NH30"/>
<dbReference type="PROSITE" id="PS50045">
    <property type="entry name" value="SIGMA54_INTERACT_4"/>
    <property type="match status" value="1"/>
</dbReference>
<evidence type="ECO:0000259" key="7">
    <source>
        <dbReference type="PROSITE" id="PS50045"/>
    </source>
</evidence>
<feature type="domain" description="Response regulatory" evidence="8">
    <location>
        <begin position="3"/>
        <end position="117"/>
    </location>
</feature>
<dbReference type="Gene3D" id="1.10.8.60">
    <property type="match status" value="1"/>
</dbReference>
<dbReference type="PROSITE" id="PS50110">
    <property type="entry name" value="RESPONSE_REGULATORY"/>
    <property type="match status" value="1"/>
</dbReference>
<dbReference type="InterPro" id="IPR025662">
    <property type="entry name" value="Sigma_54_int_dom_ATP-bd_1"/>
</dbReference>
<keyword evidence="5" id="KW-0804">Transcription</keyword>
<dbReference type="PROSITE" id="PS00675">
    <property type="entry name" value="SIGMA54_INTERACT_1"/>
    <property type="match status" value="1"/>
</dbReference>
<dbReference type="InterPro" id="IPR003593">
    <property type="entry name" value="AAA+_ATPase"/>
</dbReference>
<dbReference type="PROSITE" id="PS00676">
    <property type="entry name" value="SIGMA54_INTERACT_2"/>
    <property type="match status" value="1"/>
</dbReference>
<dbReference type="CDD" id="cd00009">
    <property type="entry name" value="AAA"/>
    <property type="match status" value="1"/>
</dbReference>
<dbReference type="SUPFAM" id="SSF52172">
    <property type="entry name" value="CheY-like"/>
    <property type="match status" value="1"/>
</dbReference>
<dbReference type="InterPro" id="IPR025944">
    <property type="entry name" value="Sigma_54_int_dom_CS"/>
</dbReference>
<protein>
    <submittedName>
        <fullName evidence="9">Sigma-54-dependent Fis family transcriptional regulator</fullName>
    </submittedName>
</protein>
<dbReference type="InterPro" id="IPR001789">
    <property type="entry name" value="Sig_transdc_resp-reg_receiver"/>
</dbReference>
<evidence type="ECO:0000256" key="5">
    <source>
        <dbReference type="ARBA" id="ARBA00023163"/>
    </source>
</evidence>
<keyword evidence="10" id="KW-1185">Reference proteome</keyword>
<evidence type="ECO:0000256" key="2">
    <source>
        <dbReference type="ARBA" id="ARBA00022840"/>
    </source>
</evidence>
<dbReference type="EMBL" id="JAAGRQ010000005">
    <property type="protein sequence ID" value="NDY55502.1"/>
    <property type="molecule type" value="Genomic_DNA"/>
</dbReference>
<dbReference type="InterPro" id="IPR011006">
    <property type="entry name" value="CheY-like_superfamily"/>
</dbReference>